<comment type="similarity">
    <text evidence="10">Belongs to the DHHC palmitoyltransferase family.</text>
</comment>
<dbReference type="GO" id="GO:0005794">
    <property type="term" value="C:Golgi apparatus"/>
    <property type="evidence" value="ECO:0007669"/>
    <property type="project" value="TreeGrafter"/>
</dbReference>
<dbReference type="GO" id="GO:0006612">
    <property type="term" value="P:protein targeting to membrane"/>
    <property type="evidence" value="ECO:0007669"/>
    <property type="project" value="TreeGrafter"/>
</dbReference>
<evidence type="ECO:0000256" key="1">
    <source>
        <dbReference type="ARBA" id="ARBA00004141"/>
    </source>
</evidence>
<evidence type="ECO:0000256" key="7">
    <source>
        <dbReference type="ARBA" id="ARBA00023288"/>
    </source>
</evidence>
<feature type="transmembrane region" description="Helical" evidence="10">
    <location>
        <begin position="6"/>
        <end position="23"/>
    </location>
</feature>
<evidence type="ECO:0000259" key="11">
    <source>
        <dbReference type="Pfam" id="PF01529"/>
    </source>
</evidence>
<dbReference type="InterPro" id="IPR001594">
    <property type="entry name" value="Palmitoyltrfase_DHHC"/>
</dbReference>
<feature type="transmembrane region" description="Helical" evidence="10">
    <location>
        <begin position="197"/>
        <end position="219"/>
    </location>
</feature>
<comment type="caution">
    <text evidence="12">The sequence shown here is derived from an EMBL/GenBank/DDBJ whole genome shotgun (WGS) entry which is preliminary data.</text>
</comment>
<accession>A0A8H5FGX3</accession>
<dbReference type="Proteomes" id="UP000541558">
    <property type="component" value="Unassembled WGS sequence"/>
</dbReference>
<comment type="subcellular location">
    <subcellularLocation>
        <location evidence="1">Membrane</location>
        <topology evidence="1">Multi-pass membrane protein</topology>
    </subcellularLocation>
</comment>
<comment type="catalytic activity">
    <reaction evidence="9 10">
        <text>L-cysteinyl-[protein] + hexadecanoyl-CoA = S-hexadecanoyl-L-cysteinyl-[protein] + CoA</text>
        <dbReference type="Rhea" id="RHEA:36683"/>
        <dbReference type="Rhea" id="RHEA-COMP:10131"/>
        <dbReference type="Rhea" id="RHEA-COMP:11032"/>
        <dbReference type="ChEBI" id="CHEBI:29950"/>
        <dbReference type="ChEBI" id="CHEBI:57287"/>
        <dbReference type="ChEBI" id="CHEBI:57379"/>
        <dbReference type="ChEBI" id="CHEBI:74151"/>
        <dbReference type="EC" id="2.3.1.225"/>
    </reaction>
</comment>
<dbReference type="EMBL" id="JAACJK010000059">
    <property type="protein sequence ID" value="KAF5336028.1"/>
    <property type="molecule type" value="Genomic_DNA"/>
</dbReference>
<dbReference type="InterPro" id="IPR039859">
    <property type="entry name" value="PFA4/ZDH16/20/ERF2-like"/>
</dbReference>
<dbReference type="GO" id="GO:0019706">
    <property type="term" value="F:protein-cysteine S-palmitoyltransferase activity"/>
    <property type="evidence" value="ECO:0007669"/>
    <property type="project" value="UniProtKB-EC"/>
</dbReference>
<evidence type="ECO:0000256" key="4">
    <source>
        <dbReference type="ARBA" id="ARBA00022989"/>
    </source>
</evidence>
<comment type="domain">
    <text evidence="10">The DHHC domain is required for palmitoyltransferase activity.</text>
</comment>
<keyword evidence="5 10" id="KW-0472">Membrane</keyword>
<keyword evidence="8 10" id="KW-0012">Acyltransferase</keyword>
<dbReference type="Pfam" id="PF01529">
    <property type="entry name" value="DHHC"/>
    <property type="match status" value="1"/>
</dbReference>
<evidence type="ECO:0000256" key="10">
    <source>
        <dbReference type="RuleBase" id="RU079119"/>
    </source>
</evidence>
<evidence type="ECO:0000313" key="13">
    <source>
        <dbReference type="Proteomes" id="UP000541558"/>
    </source>
</evidence>
<keyword evidence="7" id="KW-0449">Lipoprotein</keyword>
<dbReference type="PANTHER" id="PTHR22883">
    <property type="entry name" value="ZINC FINGER DHHC DOMAIN CONTAINING PROTEIN"/>
    <property type="match status" value="1"/>
</dbReference>
<evidence type="ECO:0000256" key="9">
    <source>
        <dbReference type="ARBA" id="ARBA00048048"/>
    </source>
</evidence>
<proteinExistence type="inferred from homology"/>
<dbReference type="OrthoDB" id="302728at2759"/>
<feature type="domain" description="Palmitoyltransferase DHHC" evidence="11">
    <location>
        <begin position="67"/>
        <end position="232"/>
    </location>
</feature>
<evidence type="ECO:0000256" key="6">
    <source>
        <dbReference type="ARBA" id="ARBA00023139"/>
    </source>
</evidence>
<gene>
    <name evidence="12" type="ORF">D9611_006368</name>
</gene>
<reference evidence="12 13" key="1">
    <citation type="journal article" date="2020" name="ISME J.">
        <title>Uncovering the hidden diversity of litter-decomposition mechanisms in mushroom-forming fungi.</title>
        <authorList>
            <person name="Floudas D."/>
            <person name="Bentzer J."/>
            <person name="Ahren D."/>
            <person name="Johansson T."/>
            <person name="Persson P."/>
            <person name="Tunlid A."/>
        </authorList>
    </citation>
    <scope>NUCLEOTIDE SEQUENCE [LARGE SCALE GENOMIC DNA]</scope>
    <source>
        <strain evidence="12 13">CBS 175.51</strain>
    </source>
</reference>
<dbReference type="GO" id="GO:0016020">
    <property type="term" value="C:membrane"/>
    <property type="evidence" value="ECO:0007669"/>
    <property type="project" value="UniProtKB-SubCell"/>
</dbReference>
<dbReference type="AlphaFoldDB" id="A0A8H5FGX3"/>
<protein>
    <recommendedName>
        <fullName evidence="10">Palmitoyltransferase</fullName>
        <ecNumber evidence="10">2.3.1.225</ecNumber>
    </recommendedName>
</protein>
<evidence type="ECO:0000256" key="3">
    <source>
        <dbReference type="ARBA" id="ARBA00022692"/>
    </source>
</evidence>
<evidence type="ECO:0000256" key="2">
    <source>
        <dbReference type="ARBA" id="ARBA00022679"/>
    </source>
</evidence>
<dbReference type="PROSITE" id="PS50216">
    <property type="entry name" value="DHHC"/>
    <property type="match status" value="1"/>
</dbReference>
<keyword evidence="2 10" id="KW-0808">Transferase</keyword>
<feature type="transmembrane region" description="Helical" evidence="10">
    <location>
        <begin position="105"/>
        <end position="127"/>
    </location>
</feature>
<dbReference type="EC" id="2.3.1.225" evidence="10"/>
<evidence type="ECO:0000313" key="12">
    <source>
        <dbReference type="EMBL" id="KAF5336028.1"/>
    </source>
</evidence>
<keyword evidence="4 10" id="KW-1133">Transmembrane helix</keyword>
<name>A0A8H5FGX3_9AGAR</name>
<evidence type="ECO:0000256" key="8">
    <source>
        <dbReference type="ARBA" id="ARBA00023315"/>
    </source>
</evidence>
<keyword evidence="13" id="KW-1185">Reference proteome</keyword>
<feature type="transmembrane region" description="Helical" evidence="10">
    <location>
        <begin position="155"/>
        <end position="176"/>
    </location>
</feature>
<keyword evidence="3 10" id="KW-0812">Transmembrane</keyword>
<organism evidence="12 13">
    <name type="scientific">Ephemerocybe angulata</name>
    <dbReference type="NCBI Taxonomy" id="980116"/>
    <lineage>
        <taxon>Eukaryota</taxon>
        <taxon>Fungi</taxon>
        <taxon>Dikarya</taxon>
        <taxon>Basidiomycota</taxon>
        <taxon>Agaricomycotina</taxon>
        <taxon>Agaricomycetes</taxon>
        <taxon>Agaricomycetidae</taxon>
        <taxon>Agaricales</taxon>
        <taxon>Agaricineae</taxon>
        <taxon>Psathyrellaceae</taxon>
        <taxon>Ephemerocybe</taxon>
    </lineage>
</organism>
<keyword evidence="6" id="KW-0564">Palmitate</keyword>
<sequence length="325" mass="36253">MPVIYLAVVNTLIAASVGLYIYLCSNRRTQSVRNYPLPNREDLVEPYPCFDKDGGLRVCNKDNCSATWAPPRSHHCSTCGVCRLEFDHHCPWIGNCVTLPRLKAFLLLLTTFALAFILAVAPTGYILPSHVKTAIMVSQQNTLTQKYWWDWPGSWFVIAGPPGRWIIGAILGFWLIQSDRTPDAPTYPGQMIEEPHFRIVAVIFFFLLFSAFAAGLGVMTAATALRGSTTFEGLGISSQRRSDLVCIPNQATTSGDELVEDRVTVFSPDGNERLYDLGLAANLTSLWRRPLFPGPPPEHFSWSKLNPRMIRRMRVQAAKGTPVHS</sequence>
<dbReference type="GO" id="GO:0005783">
    <property type="term" value="C:endoplasmic reticulum"/>
    <property type="evidence" value="ECO:0007669"/>
    <property type="project" value="TreeGrafter"/>
</dbReference>
<evidence type="ECO:0000256" key="5">
    <source>
        <dbReference type="ARBA" id="ARBA00023136"/>
    </source>
</evidence>